<evidence type="ECO:0000313" key="4">
    <source>
        <dbReference type="EMBL" id="USR92886.1"/>
    </source>
</evidence>
<name>A0ABY5AVV7_9CYAN</name>
<dbReference type="GO" id="GO:0008745">
    <property type="term" value="F:N-acetylmuramoyl-L-alanine amidase activity"/>
    <property type="evidence" value="ECO:0007669"/>
    <property type="project" value="UniProtKB-EC"/>
</dbReference>
<organism evidence="4 5">
    <name type="scientific">Phormidium yuhuli AB48</name>
    <dbReference type="NCBI Taxonomy" id="2940671"/>
    <lineage>
        <taxon>Bacteria</taxon>
        <taxon>Bacillati</taxon>
        <taxon>Cyanobacteriota</taxon>
        <taxon>Cyanophyceae</taxon>
        <taxon>Oscillatoriophycideae</taxon>
        <taxon>Oscillatoriales</taxon>
        <taxon>Oscillatoriaceae</taxon>
        <taxon>Phormidium</taxon>
        <taxon>Phormidium yuhuli</taxon>
    </lineage>
</organism>
<dbReference type="PANTHER" id="PTHR30404">
    <property type="entry name" value="N-ACETYLMURAMOYL-L-ALANINE AMIDASE"/>
    <property type="match status" value="1"/>
</dbReference>
<dbReference type="SUPFAM" id="SSF53187">
    <property type="entry name" value="Zn-dependent exopeptidases"/>
    <property type="match status" value="1"/>
</dbReference>
<dbReference type="PANTHER" id="PTHR30404:SF0">
    <property type="entry name" value="N-ACETYLMURAMOYL-L-ALANINE AMIDASE AMIC"/>
    <property type="match status" value="1"/>
</dbReference>
<keyword evidence="1 4" id="KW-0378">Hydrolase</keyword>
<dbReference type="InterPro" id="IPR002508">
    <property type="entry name" value="MurNAc-LAA_cat"/>
</dbReference>
<dbReference type="Gene3D" id="3.40.630.40">
    <property type="entry name" value="Zn-dependent exopeptidases"/>
    <property type="match status" value="1"/>
</dbReference>
<dbReference type="EMBL" id="CP098611">
    <property type="protein sequence ID" value="USR92886.1"/>
    <property type="molecule type" value="Genomic_DNA"/>
</dbReference>
<feature type="region of interest" description="Disordered" evidence="2">
    <location>
        <begin position="1"/>
        <end position="22"/>
    </location>
</feature>
<dbReference type="RefSeq" id="WP_252665061.1">
    <property type="nucleotide sequence ID" value="NZ_CP098611.1"/>
</dbReference>
<evidence type="ECO:0000259" key="3">
    <source>
        <dbReference type="SMART" id="SM00646"/>
    </source>
</evidence>
<sequence length="448" mass="49155">MRRVFVSAGHGGYEDGQTDPGAIAGGTTEAQEMILLRDRLLSALQARKVTALSIPDDLNQDQTITWINNRAQANDVAIQLHTNAALNPEARGTTVYYITNNNERRLEAERLLRSLLQQVPQFANRGARPDSSTATGKLLFCRAVAVPSLYIEIGFLTNPTDRSLIQNRRPAIAAGLADGLLAWVNRAPELPPPDVTYPTINIHINGQRYGEPGILINGNSYIPIDLADALGVDLSDNELVRRVYYRNVVYVKAVDLREFNISVGWNNDDRAVVLRSAVAICPGHVDRIMGIGNTTETQMNVFLKNDNSDALNQFPDLARLYREEASIEGVNSDIAFAQMCLETDFLRFGRGINASQNNFAGLGDAAGSAGGARFSSARVGVRAHVQHLKAYGSVEPLVLEVVDPRFRFISRGIAPLVQQLSGRWKSDSNYGDRILAILRQLYESAGIL</sequence>
<dbReference type="CDD" id="cd02696">
    <property type="entry name" value="MurNAc-LAA"/>
    <property type="match status" value="1"/>
</dbReference>
<dbReference type="SMART" id="SM00646">
    <property type="entry name" value="Ami_3"/>
    <property type="match status" value="1"/>
</dbReference>
<evidence type="ECO:0000256" key="2">
    <source>
        <dbReference type="SAM" id="MobiDB-lite"/>
    </source>
</evidence>
<proteinExistence type="predicted"/>
<dbReference type="Proteomes" id="UP001056708">
    <property type="component" value="Chromosome"/>
</dbReference>
<dbReference type="Pfam" id="PF01832">
    <property type="entry name" value="Glucosaminidase"/>
    <property type="match status" value="1"/>
</dbReference>
<evidence type="ECO:0000256" key="1">
    <source>
        <dbReference type="ARBA" id="ARBA00022801"/>
    </source>
</evidence>
<reference evidence="4" key="1">
    <citation type="submission" date="2022-06" db="EMBL/GenBank/DDBJ databases">
        <title>Genome sequence of Phormidium yuhuli AB48 isolated from an industrial photobioreactor environment.</title>
        <authorList>
            <person name="Qiu Y."/>
            <person name="Noonan A.J.C."/>
            <person name="Dofher K."/>
            <person name="Koch M."/>
            <person name="Kieft B."/>
            <person name="Lin X."/>
            <person name="Ziels R.M."/>
            <person name="Hallam S.J."/>
        </authorList>
    </citation>
    <scope>NUCLEOTIDE SEQUENCE</scope>
    <source>
        <strain evidence="4">AB48</strain>
    </source>
</reference>
<feature type="domain" description="MurNAc-LAA" evidence="3">
    <location>
        <begin position="65"/>
        <end position="181"/>
    </location>
</feature>
<dbReference type="InterPro" id="IPR050695">
    <property type="entry name" value="N-acetylmuramoyl_amidase_3"/>
</dbReference>
<keyword evidence="5" id="KW-1185">Reference proteome</keyword>
<gene>
    <name evidence="4" type="ORF">NEA10_09280</name>
</gene>
<dbReference type="Pfam" id="PF01520">
    <property type="entry name" value="Amidase_3"/>
    <property type="match status" value="1"/>
</dbReference>
<dbReference type="InterPro" id="IPR002901">
    <property type="entry name" value="MGlyc_endo_b_GlcNAc-like_dom"/>
</dbReference>
<accession>A0ABY5AVV7</accession>
<protein>
    <submittedName>
        <fullName evidence="4">N-acetylmuramoyl-L-alanine amidase</fullName>
        <ecNumber evidence="4">3.5.1.28</ecNumber>
    </submittedName>
</protein>
<dbReference type="EC" id="3.5.1.28" evidence="4"/>
<evidence type="ECO:0000313" key="5">
    <source>
        <dbReference type="Proteomes" id="UP001056708"/>
    </source>
</evidence>